<dbReference type="InterPro" id="IPR000209">
    <property type="entry name" value="Peptidase_S8/S53_dom"/>
</dbReference>
<evidence type="ECO:0000256" key="8">
    <source>
        <dbReference type="RuleBase" id="RU003355"/>
    </source>
</evidence>
<feature type="domain" description="C5a peptidase/Subtilisin-like protease SBT2-like Fn3-like" evidence="11">
    <location>
        <begin position="621"/>
        <end position="729"/>
    </location>
</feature>
<dbReference type="RefSeq" id="XP_018150894.1">
    <property type="nucleotide sequence ID" value="XM_018308576.1"/>
</dbReference>
<evidence type="ECO:0000256" key="5">
    <source>
        <dbReference type="ARBA" id="ARBA00022825"/>
    </source>
</evidence>
<dbReference type="GO" id="GO:0016020">
    <property type="term" value="C:membrane"/>
    <property type="evidence" value="ECO:0007669"/>
    <property type="project" value="InterPro"/>
</dbReference>
<dbReference type="CDD" id="cd07489">
    <property type="entry name" value="Peptidases_S8_5"/>
    <property type="match status" value="1"/>
</dbReference>
<dbReference type="PROSITE" id="PS00136">
    <property type="entry name" value="SUBTILASE_ASP"/>
    <property type="match status" value="1"/>
</dbReference>
<evidence type="ECO:0000256" key="7">
    <source>
        <dbReference type="PROSITE-ProRule" id="PRU01240"/>
    </source>
</evidence>
<dbReference type="PANTHER" id="PTHR43806">
    <property type="entry name" value="PEPTIDASE S8"/>
    <property type="match status" value="1"/>
</dbReference>
<feature type="active site" description="Charge relay system" evidence="6 7">
    <location>
        <position position="542"/>
    </location>
</feature>
<feature type="chain" id="PRO_5008601004" evidence="9">
    <location>
        <begin position="24"/>
        <end position="899"/>
    </location>
</feature>
<evidence type="ECO:0000256" key="4">
    <source>
        <dbReference type="ARBA" id="ARBA00022801"/>
    </source>
</evidence>
<dbReference type="PANTHER" id="PTHR43806:SF66">
    <property type="entry name" value="SERIN ENDOPEPTIDASE"/>
    <property type="match status" value="1"/>
</dbReference>
<dbReference type="InterPro" id="IPR034187">
    <property type="entry name" value="Peptidases_S8_5"/>
</dbReference>
<evidence type="ECO:0000259" key="10">
    <source>
        <dbReference type="Pfam" id="PF00082"/>
    </source>
</evidence>
<dbReference type="GeneID" id="28872683"/>
<dbReference type="SUPFAM" id="SSF52743">
    <property type="entry name" value="Subtilisin-like"/>
    <property type="match status" value="1"/>
</dbReference>
<feature type="active site" description="Charge relay system" evidence="6 7">
    <location>
        <position position="218"/>
    </location>
</feature>
<accession>A0A1B7XRJ9</accession>
<organism evidence="12 13">
    <name type="scientific">Colletotrichum higginsianum (strain IMI 349063)</name>
    <name type="common">Crucifer anthracnose fungus</name>
    <dbReference type="NCBI Taxonomy" id="759273"/>
    <lineage>
        <taxon>Eukaryota</taxon>
        <taxon>Fungi</taxon>
        <taxon>Dikarya</taxon>
        <taxon>Ascomycota</taxon>
        <taxon>Pezizomycotina</taxon>
        <taxon>Sordariomycetes</taxon>
        <taxon>Hypocreomycetidae</taxon>
        <taxon>Glomerellales</taxon>
        <taxon>Glomerellaceae</taxon>
        <taxon>Colletotrichum</taxon>
        <taxon>Colletotrichum destructivum species complex</taxon>
    </lineage>
</organism>
<keyword evidence="13" id="KW-1185">Reference proteome</keyword>
<dbReference type="InterPro" id="IPR022398">
    <property type="entry name" value="Peptidase_S8_His-AS"/>
</dbReference>
<gene>
    <name evidence="12" type="ORF">CH63R_13602</name>
</gene>
<feature type="signal peptide" evidence="9">
    <location>
        <begin position="1"/>
        <end position="23"/>
    </location>
</feature>
<dbReference type="InterPro" id="IPR023827">
    <property type="entry name" value="Peptidase_S8_Asp-AS"/>
</dbReference>
<dbReference type="EMBL" id="LTAN01000010">
    <property type="protein sequence ID" value="OBR02376.1"/>
    <property type="molecule type" value="Genomic_DNA"/>
</dbReference>
<comment type="similarity">
    <text evidence="1 7 8">Belongs to the peptidase S8 family.</text>
</comment>
<dbReference type="InterPro" id="IPR010435">
    <property type="entry name" value="C5a/SBT2-like_Fn3"/>
</dbReference>
<dbReference type="GO" id="GO:0004252">
    <property type="term" value="F:serine-type endopeptidase activity"/>
    <property type="evidence" value="ECO:0007669"/>
    <property type="project" value="UniProtKB-UniRule"/>
</dbReference>
<keyword evidence="2 7" id="KW-0645">Protease</keyword>
<dbReference type="InterPro" id="IPR036852">
    <property type="entry name" value="Peptidase_S8/S53_dom_sf"/>
</dbReference>
<evidence type="ECO:0000256" key="3">
    <source>
        <dbReference type="ARBA" id="ARBA00022729"/>
    </source>
</evidence>
<dbReference type="KEGG" id="chig:CH63R_13602"/>
<dbReference type="Pfam" id="PF06280">
    <property type="entry name" value="fn3_5"/>
    <property type="match status" value="1"/>
</dbReference>
<feature type="domain" description="Peptidase S8/S53" evidence="10">
    <location>
        <begin position="158"/>
        <end position="559"/>
    </location>
</feature>
<proteinExistence type="inferred from homology"/>
<dbReference type="InterPro" id="IPR015500">
    <property type="entry name" value="Peptidase_S8_subtilisin-rel"/>
</dbReference>
<evidence type="ECO:0000256" key="2">
    <source>
        <dbReference type="ARBA" id="ARBA00022670"/>
    </source>
</evidence>
<sequence>MVCFSSPLSVLAAVLALSGSALAQLEGTGLDRTNVTFPGPKTRYVVEFSEAGSAKFRKRDGTPDTEEFYEAVKLTNVTAVPALNFTSELFHGASFDVLNETAQSIEEIETLNVVKKVWPVGIVYAPKPEDTGKGPDVYKWDPHVLTRVNDAQKLGYDGSDVIIAVIDSGIDYTHPDLGGQFGAGFKVESGWDFVGDAYSVDEPNVLYPDDDPKDCLGHGTHVAGIIASGNKDLPGVAPNARLRAYKVFGCGDGVTLDVIGQAFLKAFEDGADIITASLGSDNGFTEDMVASIITKITEQGTFVSAAAGNSGIRGPFLTSNLANAYGSLTVGSVQHTQKPVYKVVAKSSSGASRDIYYVSDNQVQWDRSGTYKAYLPPVGRDWDVCWEWDVPAPAGGIPENDILVLPRGNSFVCPDMWQLMDSVLIGQVKWVFYYNYPNISYEHPERAVYRDDQPIGFAAINYEDGIWLEEQDEAGHSIEFEFEYNPAAAFAIDDGAAAINEFSSWGSTLNGRLKPEISAPGGRILSTYLTNSGSWAVFSGTSMATPYIAGVAALFYQSVGGRSRLCSNPAEVAHRRIVASGSSVNHWNGTAVPAALAQQGAGLVDALKVVTFDTSISPANINLNDTMFFAGKHTITVKNRGNTSVTYSIGHEAASTVRSREYGDAWISYDPILKTDEGLAGVKFSATELKVPAGGRASFDVEFTEPDDVEPGVLAMYGGSIHIVGSNGEAVKTTYFGIKGSLYDAEIWETHRGVPVFFGQGGYGDVFEDGREFVSPAMPDLYFNALWSTREMSFDIVTPDWQPSDWVYPPVAGKNKHVGFTIYFEPWLQSWIPFPVTYLTRAIGTFWLSISNELVGGATLAAGEYRILSRALRTYGKYEEAEDWQFRLSPIFKVVEPSA</sequence>
<protein>
    <submittedName>
        <fullName evidence="12">Peptidase</fullName>
    </submittedName>
</protein>
<dbReference type="AlphaFoldDB" id="A0A1B7XRJ9"/>
<evidence type="ECO:0000313" key="12">
    <source>
        <dbReference type="EMBL" id="OBR02376.1"/>
    </source>
</evidence>
<dbReference type="Gene3D" id="3.40.50.200">
    <property type="entry name" value="Peptidase S8/S53 domain"/>
    <property type="match status" value="2"/>
</dbReference>
<dbReference type="PROSITE" id="PS00137">
    <property type="entry name" value="SUBTILASE_HIS"/>
    <property type="match status" value="1"/>
</dbReference>
<reference evidence="13" key="1">
    <citation type="journal article" date="2017" name="BMC Genomics">
        <title>Gapless genome assembly of Colletotrichum higginsianum reveals chromosome structure and association of transposable elements with secondary metabolite gene clusters.</title>
        <authorList>
            <person name="Dallery J.-F."/>
            <person name="Lapalu N."/>
            <person name="Zampounis A."/>
            <person name="Pigne S."/>
            <person name="Luyten I."/>
            <person name="Amselem J."/>
            <person name="Wittenberg A.H.J."/>
            <person name="Zhou S."/>
            <person name="de Queiroz M.V."/>
            <person name="Robin G.P."/>
            <person name="Auger A."/>
            <person name="Hainaut M."/>
            <person name="Henrissat B."/>
            <person name="Kim K.-T."/>
            <person name="Lee Y.-H."/>
            <person name="Lespinet O."/>
            <person name="Schwartz D.C."/>
            <person name="Thon M.R."/>
            <person name="O'Connell R.J."/>
        </authorList>
    </citation>
    <scope>NUCLEOTIDE SEQUENCE [LARGE SCALE GENOMIC DNA]</scope>
    <source>
        <strain evidence="13">IMI 349063</strain>
    </source>
</reference>
<dbReference type="InterPro" id="IPR023828">
    <property type="entry name" value="Peptidase_S8_Ser-AS"/>
</dbReference>
<dbReference type="OrthoDB" id="10256524at2759"/>
<keyword evidence="5 7" id="KW-0720">Serine protease</keyword>
<comment type="caution">
    <text evidence="12">The sequence shown here is derived from an EMBL/GenBank/DDBJ whole genome shotgun (WGS) entry which is preliminary data.</text>
</comment>
<evidence type="ECO:0000256" key="1">
    <source>
        <dbReference type="ARBA" id="ARBA00011073"/>
    </source>
</evidence>
<dbReference type="Pfam" id="PF00082">
    <property type="entry name" value="Peptidase_S8"/>
    <property type="match status" value="1"/>
</dbReference>
<keyword evidence="4 7" id="KW-0378">Hydrolase</keyword>
<dbReference type="PRINTS" id="PR00723">
    <property type="entry name" value="SUBTILISIN"/>
</dbReference>
<keyword evidence="3 9" id="KW-0732">Signal</keyword>
<dbReference type="Proteomes" id="UP000092177">
    <property type="component" value="Chromosome 10"/>
</dbReference>
<name>A0A1B7XRJ9_COLHI</name>
<evidence type="ECO:0000256" key="6">
    <source>
        <dbReference type="PIRSR" id="PIRSR615500-1"/>
    </source>
</evidence>
<feature type="active site" description="Charge relay system" evidence="6 7">
    <location>
        <position position="167"/>
    </location>
</feature>
<dbReference type="VEuPathDB" id="FungiDB:CH63R_13602"/>
<dbReference type="PROSITE" id="PS00138">
    <property type="entry name" value="SUBTILASE_SER"/>
    <property type="match status" value="1"/>
</dbReference>
<evidence type="ECO:0000313" key="13">
    <source>
        <dbReference type="Proteomes" id="UP000092177"/>
    </source>
</evidence>
<evidence type="ECO:0000256" key="9">
    <source>
        <dbReference type="SAM" id="SignalP"/>
    </source>
</evidence>
<dbReference type="PROSITE" id="PS51892">
    <property type="entry name" value="SUBTILASE"/>
    <property type="match status" value="1"/>
</dbReference>
<evidence type="ECO:0000259" key="11">
    <source>
        <dbReference type="Pfam" id="PF06280"/>
    </source>
</evidence>
<dbReference type="GO" id="GO:0006508">
    <property type="term" value="P:proteolysis"/>
    <property type="evidence" value="ECO:0007669"/>
    <property type="project" value="UniProtKB-KW"/>
</dbReference>
<dbReference type="InterPro" id="IPR050131">
    <property type="entry name" value="Peptidase_S8_subtilisin-like"/>
</dbReference>